<accession>A0AA38LUV7</accession>
<dbReference type="InterPro" id="IPR027417">
    <property type="entry name" value="P-loop_NTPase"/>
</dbReference>
<gene>
    <name evidence="5" type="ORF">MKK02DRAFT_37090</name>
</gene>
<feature type="compositionally biased region" description="Pro residues" evidence="4">
    <location>
        <begin position="107"/>
        <end position="116"/>
    </location>
</feature>
<feature type="compositionally biased region" description="Gly residues" evidence="4">
    <location>
        <begin position="208"/>
        <end position="233"/>
    </location>
</feature>
<dbReference type="Proteomes" id="UP001164286">
    <property type="component" value="Unassembled WGS sequence"/>
</dbReference>
<dbReference type="PROSITE" id="PS51421">
    <property type="entry name" value="RAS"/>
    <property type="match status" value="1"/>
</dbReference>
<sequence>MLFKITVLGDGGVGKTALTVQFTMSSFVEAYDPTIEDCYRKQWVVDDQPCLLEVLDTAGQEEYTALRDQWIRDGEGFLIVYSITNRRTFERLDRILERVHRVKDLDPPPSPFPHSPSGPGGFVLPSPTSPSSSTSYRPHPSTPRIPMTIVGNKRDMVGHREVSTEEGRGLAQYYGAEFFECSAKTNVNVEACFKSLVRQIKAQRRGGDGGGGGGSGGAGGAGGGGYHGGGGGGYERRKKKKCVIL</sequence>
<dbReference type="InterPro" id="IPR020849">
    <property type="entry name" value="Small_GTPase_Ras-type"/>
</dbReference>
<dbReference type="GeneID" id="77728763"/>
<evidence type="ECO:0000256" key="1">
    <source>
        <dbReference type="ARBA" id="ARBA00004342"/>
    </source>
</evidence>
<evidence type="ECO:0000313" key="6">
    <source>
        <dbReference type="Proteomes" id="UP001164286"/>
    </source>
</evidence>
<evidence type="ECO:0000313" key="5">
    <source>
        <dbReference type="EMBL" id="KAI9636300.1"/>
    </source>
</evidence>
<name>A0AA38LUV7_9TREE</name>
<comment type="subcellular location">
    <subcellularLocation>
        <location evidence="1">Cell membrane</location>
        <topology evidence="1">Lipid-anchor</topology>
        <orientation evidence="1">Cytoplasmic side</orientation>
    </subcellularLocation>
</comment>
<dbReference type="GO" id="GO:0007165">
    <property type="term" value="P:signal transduction"/>
    <property type="evidence" value="ECO:0007669"/>
    <property type="project" value="InterPro"/>
</dbReference>
<feature type="region of interest" description="Disordered" evidence="4">
    <location>
        <begin position="103"/>
        <end position="148"/>
    </location>
</feature>
<dbReference type="SMART" id="SM00175">
    <property type="entry name" value="RAB"/>
    <property type="match status" value="1"/>
</dbReference>
<evidence type="ECO:0000256" key="4">
    <source>
        <dbReference type="SAM" id="MobiDB-lite"/>
    </source>
</evidence>
<dbReference type="SUPFAM" id="SSF52540">
    <property type="entry name" value="P-loop containing nucleoside triphosphate hydrolases"/>
    <property type="match status" value="1"/>
</dbReference>
<dbReference type="EMBL" id="JAKWFO010000005">
    <property type="protein sequence ID" value="KAI9636300.1"/>
    <property type="molecule type" value="Genomic_DNA"/>
</dbReference>
<keyword evidence="2" id="KW-0547">Nucleotide-binding</keyword>
<evidence type="ECO:0000256" key="3">
    <source>
        <dbReference type="ARBA" id="ARBA00023134"/>
    </source>
</evidence>
<dbReference type="PROSITE" id="PS51419">
    <property type="entry name" value="RAB"/>
    <property type="match status" value="1"/>
</dbReference>
<dbReference type="InterPro" id="IPR001806">
    <property type="entry name" value="Small_GTPase"/>
</dbReference>
<dbReference type="NCBIfam" id="TIGR00231">
    <property type="entry name" value="small_GTP"/>
    <property type="match status" value="1"/>
</dbReference>
<dbReference type="FunFam" id="3.40.50.300:FF:001990">
    <property type="entry name" value="Ras family, other"/>
    <property type="match status" value="1"/>
</dbReference>
<feature type="region of interest" description="Disordered" evidence="4">
    <location>
        <begin position="203"/>
        <end position="245"/>
    </location>
</feature>
<dbReference type="AlphaFoldDB" id="A0AA38LUV7"/>
<dbReference type="Gene3D" id="3.40.50.300">
    <property type="entry name" value="P-loop containing nucleotide triphosphate hydrolases"/>
    <property type="match status" value="2"/>
</dbReference>
<dbReference type="Pfam" id="PF00071">
    <property type="entry name" value="Ras"/>
    <property type="match status" value="2"/>
</dbReference>
<dbReference type="PANTHER" id="PTHR24070">
    <property type="entry name" value="RAS, DI-RAS, AND RHEB FAMILY MEMBERS OF SMALL GTPASE SUPERFAMILY"/>
    <property type="match status" value="1"/>
</dbReference>
<dbReference type="PRINTS" id="PR00449">
    <property type="entry name" value="RASTRNSFRMNG"/>
</dbReference>
<dbReference type="PROSITE" id="PS51420">
    <property type="entry name" value="RHO"/>
    <property type="match status" value="1"/>
</dbReference>
<comment type="caution">
    <text evidence="5">The sequence shown here is derived from an EMBL/GenBank/DDBJ whole genome shotgun (WGS) entry which is preliminary data.</text>
</comment>
<organism evidence="5 6">
    <name type="scientific">Dioszegia hungarica</name>
    <dbReference type="NCBI Taxonomy" id="4972"/>
    <lineage>
        <taxon>Eukaryota</taxon>
        <taxon>Fungi</taxon>
        <taxon>Dikarya</taxon>
        <taxon>Basidiomycota</taxon>
        <taxon>Agaricomycotina</taxon>
        <taxon>Tremellomycetes</taxon>
        <taxon>Tremellales</taxon>
        <taxon>Bulleribasidiaceae</taxon>
        <taxon>Dioszegia</taxon>
    </lineage>
</organism>
<protein>
    <submittedName>
        <fullName evidence="5">P-loop containing nucleoside triphosphate hydrolase protein</fullName>
    </submittedName>
</protein>
<dbReference type="GO" id="GO:0005886">
    <property type="term" value="C:plasma membrane"/>
    <property type="evidence" value="ECO:0007669"/>
    <property type="project" value="UniProtKB-SubCell"/>
</dbReference>
<feature type="compositionally biased region" description="Low complexity" evidence="4">
    <location>
        <begin position="125"/>
        <end position="139"/>
    </location>
</feature>
<dbReference type="SMART" id="SM00173">
    <property type="entry name" value="RAS"/>
    <property type="match status" value="1"/>
</dbReference>
<keyword evidence="5" id="KW-0378">Hydrolase</keyword>
<dbReference type="GO" id="GO:0005525">
    <property type="term" value="F:GTP binding"/>
    <property type="evidence" value="ECO:0007669"/>
    <property type="project" value="UniProtKB-KW"/>
</dbReference>
<feature type="compositionally biased region" description="Basic residues" evidence="4">
    <location>
        <begin position="236"/>
        <end position="245"/>
    </location>
</feature>
<dbReference type="InterPro" id="IPR005225">
    <property type="entry name" value="Small_GTP-bd"/>
</dbReference>
<keyword evidence="3" id="KW-0342">GTP-binding</keyword>
<dbReference type="GO" id="GO:0003924">
    <property type="term" value="F:GTPase activity"/>
    <property type="evidence" value="ECO:0007669"/>
    <property type="project" value="InterPro"/>
</dbReference>
<reference evidence="5" key="1">
    <citation type="journal article" date="2022" name="G3 (Bethesda)">
        <title>High quality genome of the basidiomycete yeast Dioszegia hungarica PDD-24b-2 isolated from cloud water.</title>
        <authorList>
            <person name="Jarrige D."/>
            <person name="Haridas S."/>
            <person name="Bleykasten-Grosshans C."/>
            <person name="Joly M."/>
            <person name="Nadalig T."/>
            <person name="Sancelme M."/>
            <person name="Vuilleumier S."/>
            <person name="Grigoriev I.V."/>
            <person name="Amato P."/>
            <person name="Bringel F."/>
        </authorList>
    </citation>
    <scope>NUCLEOTIDE SEQUENCE</scope>
    <source>
        <strain evidence="5">PDD-24b-2</strain>
    </source>
</reference>
<evidence type="ECO:0000256" key="2">
    <source>
        <dbReference type="ARBA" id="ARBA00022741"/>
    </source>
</evidence>
<proteinExistence type="predicted"/>
<keyword evidence="6" id="KW-1185">Reference proteome</keyword>
<dbReference type="RefSeq" id="XP_052946077.1">
    <property type="nucleotide sequence ID" value="XM_053089558.1"/>
</dbReference>
<dbReference type="SMART" id="SM00174">
    <property type="entry name" value="RHO"/>
    <property type="match status" value="1"/>
</dbReference>